<reference evidence="3" key="1">
    <citation type="submission" date="2020-05" db="UniProtKB">
        <authorList>
            <consortium name="EnsemblMetazoa"/>
        </authorList>
    </citation>
    <scope>IDENTIFICATION</scope>
    <source>
        <strain evidence="3">Aabys</strain>
    </source>
</reference>
<feature type="compositionally biased region" description="Basic and acidic residues" evidence="1">
    <location>
        <begin position="61"/>
        <end position="81"/>
    </location>
</feature>
<accession>A0A1I8NAG4</accession>
<feature type="compositionally biased region" description="Low complexity" evidence="1">
    <location>
        <begin position="498"/>
        <end position="528"/>
    </location>
</feature>
<feature type="compositionally biased region" description="Low complexity" evidence="1">
    <location>
        <begin position="833"/>
        <end position="842"/>
    </location>
</feature>
<feature type="region of interest" description="Disordered" evidence="1">
    <location>
        <begin position="833"/>
        <end position="855"/>
    </location>
</feature>
<dbReference type="VEuPathDB" id="VectorBase:MDOMA2_010397"/>
<evidence type="ECO:0000256" key="1">
    <source>
        <dbReference type="SAM" id="MobiDB-lite"/>
    </source>
</evidence>
<feature type="region of interest" description="Disordered" evidence="1">
    <location>
        <begin position="123"/>
        <end position="159"/>
    </location>
</feature>
<dbReference type="OrthoDB" id="8056885at2759"/>
<feature type="compositionally biased region" description="Polar residues" evidence="1">
    <location>
        <begin position="123"/>
        <end position="132"/>
    </location>
</feature>
<keyword evidence="2" id="KW-0812">Transmembrane</keyword>
<feature type="transmembrane region" description="Helical" evidence="2">
    <location>
        <begin position="26"/>
        <end position="44"/>
    </location>
</feature>
<feature type="region of interest" description="Disordered" evidence="1">
    <location>
        <begin position="416"/>
        <end position="449"/>
    </location>
</feature>
<feature type="compositionally biased region" description="Low complexity" evidence="1">
    <location>
        <begin position="148"/>
        <end position="159"/>
    </location>
</feature>
<gene>
    <name evidence="3" type="primary">101889826</name>
</gene>
<dbReference type="VEuPathDB" id="VectorBase:MDOA013237"/>
<name>A0A1I8NAG4_MUSDO</name>
<feature type="compositionally biased region" description="Low complexity" evidence="1">
    <location>
        <begin position="300"/>
        <end position="318"/>
    </location>
</feature>
<proteinExistence type="predicted"/>
<dbReference type="eggNOG" id="ENOG502QQX4">
    <property type="taxonomic scope" value="Eukaryota"/>
</dbReference>
<sequence length="855" mass="93864">MRESKKDEINIGSTTTTTTSTAEGQFLDIWILLLLLLVGFVLAAEEKAAKPTESKKVIDTKDVKKTATEPKKSRTGKRDSSDQEGSFATNPNDEPFRPMIARSNADIYEAAAATHKATFYDKNQLTTKTTPANDGGGNNVQQKRQHQKQQQQQHQQFSAHDAIATTATKDATINRQATAAPGAAYQRPYSQVAVAYQQPQEQQPSLVTQHKQIVRVVGKNNGQQQKDIQYVAAPPPHSAPHPHQHNGPPVAAFNYERLPLQYLQQQLQQHLIERGPGHQRPQQVQYIIAIPMSYLRQLQQQQQQQQQQHHQQSHLPQQNNGHQQQSIPQLHAFAIQPGYSIAAGPLARDHQGTYRPVHRFSPTAINNVQQINAGGQHQATHHSASAPAPPGYITQYIQVPASALLAAAQAAQVYQRPASSHSPASPAPASTPQQVVYQHQPAQQQQQEPILQQQPQYYYYPQQQHQHQPPQQLKPAPPAPSHAASSPPLAPASPPLYAYQIQEQQPTQQYEQHQQAPSPVQYQVQHLQPEQQQQLNVVGKQPDQALYRQPHQHQHHPHGQQESAQVVAVPQELAQKTLAPPPPPPPAAPVVPEHSYEPVVHYNPQYLVQYEQPQHQQKHHLKYQQQPQLQLQHVHINPSHLTSNPPTHALSPQPHRFQLQAAPSQPQPPPPSPTVAQQQTTIVDNLNNLPYSQATIQGPTPVPFTHLAPPALGGPTLHIGPPPPPPAAAMTPYYHHPLLPNTLQPAFAPLGIPSKVTSFTNVLLQPFAHGHGPTYQTTPEIGPIGSALPYFNHAGGIQYGSHLYHPPTSVSAIVNKVAAPAVASPAAAIRTSAKGSSATAKAPGTDGSRTIVKYP</sequence>
<feature type="region of interest" description="Disordered" evidence="1">
    <location>
        <begin position="300"/>
        <end position="325"/>
    </location>
</feature>
<feature type="region of interest" description="Disordered" evidence="1">
    <location>
        <begin position="61"/>
        <end position="98"/>
    </location>
</feature>
<evidence type="ECO:0000256" key="2">
    <source>
        <dbReference type="SAM" id="Phobius"/>
    </source>
</evidence>
<feature type="compositionally biased region" description="Low complexity" evidence="1">
    <location>
        <begin position="462"/>
        <end position="474"/>
    </location>
</feature>
<dbReference type="EnsemblMetazoa" id="MDOA013237-RB">
    <property type="protein sequence ID" value="MDOA013237-PB"/>
    <property type="gene ID" value="MDOA013237"/>
</dbReference>
<feature type="region of interest" description="Disordered" evidence="1">
    <location>
        <begin position="462"/>
        <end position="528"/>
    </location>
</feature>
<keyword evidence="2" id="KW-0472">Membrane</keyword>
<feature type="compositionally biased region" description="Polar residues" evidence="1">
    <location>
        <begin position="83"/>
        <end position="92"/>
    </location>
</feature>
<organism evidence="3">
    <name type="scientific">Musca domestica</name>
    <name type="common">House fly</name>
    <dbReference type="NCBI Taxonomy" id="7370"/>
    <lineage>
        <taxon>Eukaryota</taxon>
        <taxon>Metazoa</taxon>
        <taxon>Ecdysozoa</taxon>
        <taxon>Arthropoda</taxon>
        <taxon>Hexapoda</taxon>
        <taxon>Insecta</taxon>
        <taxon>Pterygota</taxon>
        <taxon>Neoptera</taxon>
        <taxon>Endopterygota</taxon>
        <taxon>Diptera</taxon>
        <taxon>Brachycera</taxon>
        <taxon>Muscomorpha</taxon>
        <taxon>Muscoidea</taxon>
        <taxon>Muscidae</taxon>
        <taxon>Musca</taxon>
    </lineage>
</organism>
<keyword evidence="2" id="KW-1133">Transmembrane helix</keyword>
<dbReference type="AlphaFoldDB" id="A0A1I8NAG4"/>
<evidence type="ECO:0000313" key="3">
    <source>
        <dbReference type="EnsemblMetazoa" id="MDOA013237-PB"/>
    </source>
</evidence>
<protein>
    <submittedName>
        <fullName evidence="3">Uncharacterized protein</fullName>
    </submittedName>
</protein>